<protein>
    <recommendedName>
        <fullName evidence="3">Sulfotransferase family protein</fullName>
    </recommendedName>
</protein>
<dbReference type="Proteomes" id="UP001597063">
    <property type="component" value="Unassembled WGS sequence"/>
</dbReference>
<proteinExistence type="predicted"/>
<dbReference type="EMBL" id="JBHTGP010000018">
    <property type="protein sequence ID" value="MFD0690597.1"/>
    <property type="molecule type" value="Genomic_DNA"/>
</dbReference>
<name>A0ABW2XXP0_9ACTN</name>
<dbReference type="SUPFAM" id="SSF52540">
    <property type="entry name" value="P-loop containing nucleoside triphosphate hydrolases"/>
    <property type="match status" value="1"/>
</dbReference>
<evidence type="ECO:0000313" key="1">
    <source>
        <dbReference type="EMBL" id="MFD0690597.1"/>
    </source>
</evidence>
<evidence type="ECO:0008006" key="3">
    <source>
        <dbReference type="Google" id="ProtNLM"/>
    </source>
</evidence>
<keyword evidence="2" id="KW-1185">Reference proteome</keyword>
<comment type="caution">
    <text evidence="1">The sequence shown here is derived from an EMBL/GenBank/DDBJ whole genome shotgun (WGS) entry which is preliminary data.</text>
</comment>
<sequence length="372" mass="40714">MILHIGQQKSGTTYLQEVLGHVAGPLAETAGILYPASIREVLPDAVESHERATSGLLGTEYPWISAERAADERAKWPRLMARVRAWPGTALLSAEALSTIRSPAVARVAAEFAGAEVAVVVTTRSLDRSLPSLWQQHVRNGRVSTVGEFFDLLARQRDRGPAAIEREHGLHLWRAFALGGLVRRWAAQVGPERVRVVVNPGSPPDLLWRRFATAIGARHCADLPSDDVRTHRAHRGLTHVEAELVLALNRAIGEAGWSRYEGRAIREEILQHGLLPRTDRGPRVAVPMPARKRVAAWAEEDLADLRATGVRVVGNLDELQCSAEPQDVDQPPVAPEEVAQAAAAAIMAVASRDRYAPALRRRGWRARLGSRA</sequence>
<reference evidence="2" key="1">
    <citation type="journal article" date="2019" name="Int. J. Syst. Evol. Microbiol.">
        <title>The Global Catalogue of Microorganisms (GCM) 10K type strain sequencing project: providing services to taxonomists for standard genome sequencing and annotation.</title>
        <authorList>
            <consortium name="The Broad Institute Genomics Platform"/>
            <consortium name="The Broad Institute Genome Sequencing Center for Infectious Disease"/>
            <person name="Wu L."/>
            <person name="Ma J."/>
        </authorList>
    </citation>
    <scope>NUCLEOTIDE SEQUENCE [LARGE SCALE GENOMIC DNA]</scope>
    <source>
        <strain evidence="2">JCM 9371</strain>
    </source>
</reference>
<dbReference type="InterPro" id="IPR027417">
    <property type="entry name" value="P-loop_NTPase"/>
</dbReference>
<evidence type="ECO:0000313" key="2">
    <source>
        <dbReference type="Proteomes" id="UP001597063"/>
    </source>
</evidence>
<gene>
    <name evidence="1" type="ORF">ACFQZM_39340</name>
</gene>
<accession>A0ABW2XXP0</accession>
<dbReference type="RefSeq" id="WP_378325338.1">
    <property type="nucleotide sequence ID" value="NZ_JBHTGP010000018.1"/>
</dbReference>
<dbReference type="Gene3D" id="3.40.50.300">
    <property type="entry name" value="P-loop containing nucleotide triphosphate hydrolases"/>
    <property type="match status" value="1"/>
</dbReference>
<organism evidence="1 2">
    <name type="scientific">Actinomadura fibrosa</name>
    <dbReference type="NCBI Taxonomy" id="111802"/>
    <lineage>
        <taxon>Bacteria</taxon>
        <taxon>Bacillati</taxon>
        <taxon>Actinomycetota</taxon>
        <taxon>Actinomycetes</taxon>
        <taxon>Streptosporangiales</taxon>
        <taxon>Thermomonosporaceae</taxon>
        <taxon>Actinomadura</taxon>
    </lineage>
</organism>